<dbReference type="InterPro" id="IPR022742">
    <property type="entry name" value="Hydrolase_4"/>
</dbReference>
<dbReference type="PANTHER" id="PTHR16138:SF7">
    <property type="entry name" value="PALMITOYL-PROTEIN THIOESTERASE ABHD10, MITOCHONDRIAL"/>
    <property type="match status" value="1"/>
</dbReference>
<protein>
    <recommendedName>
        <fullName evidence="2">Serine aminopeptidase S33 domain-containing protein</fullName>
    </recommendedName>
</protein>
<dbReference type="InterPro" id="IPR029058">
    <property type="entry name" value="AB_hydrolase_fold"/>
</dbReference>
<name>Q6SHM4_9BACT</name>
<proteinExistence type="predicted"/>
<dbReference type="PANTHER" id="PTHR16138">
    <property type="entry name" value="MYCOPHENOLIC ACID ACYL-GLUCURONIDE ESTERASE, MITOCHONDRIAL"/>
    <property type="match status" value="1"/>
</dbReference>
<sequence length="255" mass="29876">MSYKRSKYFLTSNKRKIKYLFLNKKSQITVVFFHGFMSDMVGEKPNTIQKFCTKKKIGFLKFEYSGHGKSSEKITDGNISKWTNDAKQLIKTKIKGKKKLIFIGSSMGSWIVLNLFKSFNRQLIGFIGIASAPEFTEEIMWKNFSRKIKKIILKNKIYYLENDYEVPYPITKNLIMDGRKNKVFNKTIDVKIPIVLFHGLKDKLVPLKFSKKTFKLFKTQNKKIIKIKDGDHSLSRKKDLRRICSELRKMTTNIA</sequence>
<evidence type="ECO:0000313" key="3">
    <source>
        <dbReference type="EMBL" id="AAR37597.1"/>
    </source>
</evidence>
<evidence type="ECO:0000256" key="1">
    <source>
        <dbReference type="ARBA" id="ARBA00022801"/>
    </source>
</evidence>
<dbReference type="EMBL" id="AY458634">
    <property type="protein sequence ID" value="AAR37597.1"/>
    <property type="molecule type" value="Genomic_DNA"/>
</dbReference>
<dbReference type="Gene3D" id="3.40.50.1820">
    <property type="entry name" value="alpha/beta hydrolase"/>
    <property type="match status" value="1"/>
</dbReference>
<evidence type="ECO:0000259" key="2">
    <source>
        <dbReference type="Pfam" id="PF12146"/>
    </source>
</evidence>
<feature type="domain" description="Serine aminopeptidase S33" evidence="2">
    <location>
        <begin position="26"/>
        <end position="146"/>
    </location>
</feature>
<dbReference type="InterPro" id="IPR052382">
    <property type="entry name" value="ABHD10_acyl-thioesterase"/>
</dbReference>
<dbReference type="AlphaFoldDB" id="Q6SHM4"/>
<dbReference type="Pfam" id="PF12146">
    <property type="entry name" value="Hydrolase_4"/>
    <property type="match status" value="1"/>
</dbReference>
<reference evidence="3" key="2">
    <citation type="submission" date="2003-12" db="EMBL/GenBank/DDBJ databases">
        <title>Monterey Bay Coastal Ocean Microbial Observatory environmental clone sequencing.</title>
        <authorList>
            <person name="DeLong E.F."/>
        </authorList>
    </citation>
    <scope>NUCLEOTIDE SEQUENCE</scope>
</reference>
<accession>Q6SHM4</accession>
<gene>
    <name evidence="3" type="ORF">MBMO_EBAC750-09G06.12</name>
</gene>
<dbReference type="GO" id="GO:0016787">
    <property type="term" value="F:hydrolase activity"/>
    <property type="evidence" value="ECO:0007669"/>
    <property type="project" value="UniProtKB-KW"/>
</dbReference>
<reference evidence="3" key="1">
    <citation type="submission" date="2003-11" db="EMBL/GenBank/DDBJ databases">
        <authorList>
            <person name="Heidelberg J.F."/>
            <person name="Eisen J.A."/>
            <person name="Nelson W.C."/>
            <person name="DeLong E.F."/>
        </authorList>
    </citation>
    <scope>NUCLEOTIDE SEQUENCE</scope>
</reference>
<organism evidence="3">
    <name type="scientific">uncultured marine bacterium 314</name>
    <dbReference type="NCBI Taxonomy" id="257387"/>
    <lineage>
        <taxon>Bacteria</taxon>
        <taxon>environmental samples</taxon>
    </lineage>
</organism>
<keyword evidence="1" id="KW-0378">Hydrolase</keyword>
<dbReference type="SUPFAM" id="SSF53474">
    <property type="entry name" value="alpha/beta-Hydrolases"/>
    <property type="match status" value="1"/>
</dbReference>